<dbReference type="KEGG" id="cel:CELE_C01F1.4"/>
<feature type="transmembrane region" description="Helical" evidence="9">
    <location>
        <begin position="258"/>
        <end position="278"/>
    </location>
</feature>
<keyword evidence="6 9" id="KW-0472">Membrane</keyword>
<evidence type="ECO:0000256" key="5">
    <source>
        <dbReference type="ARBA" id="ARBA00023040"/>
    </source>
</evidence>
<dbReference type="Pfam" id="PF00001">
    <property type="entry name" value="7tm_1"/>
    <property type="match status" value="1"/>
</dbReference>
<dbReference type="UCSC" id="C01F1.4">
    <property type="organism name" value="c. elegans"/>
</dbReference>
<keyword evidence="3 9" id="KW-0812">Transmembrane</keyword>
<dbReference type="WormBase" id="C01F1.4">
    <property type="protein sequence ID" value="CE06745"/>
    <property type="gene ID" value="WBGene00015299"/>
    <property type="gene designation" value="npr-42"/>
</dbReference>
<keyword evidence="5" id="KW-0297">G-protein coupled receptor</keyword>
<organism evidence="11 12">
    <name type="scientific">Caenorhabditis elegans</name>
    <dbReference type="NCBI Taxonomy" id="6239"/>
    <lineage>
        <taxon>Eukaryota</taxon>
        <taxon>Metazoa</taxon>
        <taxon>Ecdysozoa</taxon>
        <taxon>Nematoda</taxon>
        <taxon>Chromadorea</taxon>
        <taxon>Rhabditida</taxon>
        <taxon>Rhabditina</taxon>
        <taxon>Rhabditomorpha</taxon>
        <taxon>Rhabditoidea</taxon>
        <taxon>Rhabditidae</taxon>
        <taxon>Peloderinae</taxon>
        <taxon>Caenorhabditis</taxon>
    </lineage>
</organism>
<feature type="transmembrane region" description="Helical" evidence="9">
    <location>
        <begin position="223"/>
        <end position="246"/>
    </location>
</feature>
<dbReference type="PROSITE" id="PS50262">
    <property type="entry name" value="G_PROTEIN_RECEP_F1_2"/>
    <property type="match status" value="1"/>
</dbReference>
<feature type="transmembrane region" description="Helical" evidence="9">
    <location>
        <begin position="130"/>
        <end position="151"/>
    </location>
</feature>
<evidence type="ECO:0000256" key="6">
    <source>
        <dbReference type="ARBA" id="ARBA00023136"/>
    </source>
</evidence>
<dbReference type="GO" id="GO:0005886">
    <property type="term" value="C:plasma membrane"/>
    <property type="evidence" value="ECO:0000318"/>
    <property type="project" value="GO_Central"/>
</dbReference>
<keyword evidence="7 11" id="KW-0675">Receptor</keyword>
<dbReference type="AGR" id="WB:WBGene00015299"/>
<dbReference type="PANTHER" id="PTHR24249:SF418">
    <property type="entry name" value="G-PROTEIN COUPLED RECEPTORS FAMILY 1 PROFILE DOMAIN-CONTAINING PROTEIN"/>
    <property type="match status" value="1"/>
</dbReference>
<dbReference type="RefSeq" id="NP_494751.1">
    <property type="nucleotide sequence ID" value="NM_062350.2"/>
</dbReference>
<dbReference type="InParanoid" id="Q17553"/>
<dbReference type="InterPro" id="IPR017452">
    <property type="entry name" value="GPCR_Rhodpsn_7TM"/>
</dbReference>
<feature type="transmembrane region" description="Helical" evidence="9">
    <location>
        <begin position="49"/>
        <end position="71"/>
    </location>
</feature>
<dbReference type="EMBL" id="BX284602">
    <property type="protein sequence ID" value="CCD62408.1"/>
    <property type="molecule type" value="Genomic_DNA"/>
</dbReference>
<dbReference type="PhylomeDB" id="Q17553"/>
<sequence>MDSNVKYFMYEIFIPSIIILCCVAAFLNFMVVISRLYCKMRSASLELTYSLALSDTWTSIVIGFSLFWNSYKPVVLNIPHSSYCFPLTLEAFRTGGLLTGIFHLVALAFTHYMTIKRPFDHHKVLPIRTIYIMIFFMWATPPMALMIYFASNSGQGYQSEKCMGIKFYENFYFRALVSLIIVFLIILTTIFYIKMLQKITEVRSKTASNSQTLGASARGRRTVVTAVLIFGTFLIGWMPASILYILTAESMPLYNKHSVSITIMSIAVLVSIMAKTLCNPIIYATRIPEINQFVFQKLLYRVLPGRNPTIRRQSELEPLKTRCSQPNAHSVML</sequence>
<evidence type="ECO:0000256" key="1">
    <source>
        <dbReference type="ARBA" id="ARBA00004651"/>
    </source>
</evidence>
<feature type="transmembrane region" description="Helical" evidence="9">
    <location>
        <begin position="91"/>
        <end position="109"/>
    </location>
</feature>
<keyword evidence="4 9" id="KW-1133">Transmembrane helix</keyword>
<evidence type="ECO:0000256" key="8">
    <source>
        <dbReference type="ARBA" id="ARBA00023224"/>
    </source>
</evidence>
<dbReference type="SUPFAM" id="SSF81321">
    <property type="entry name" value="Family A G protein-coupled receptor-like"/>
    <property type="match status" value="1"/>
</dbReference>
<protein>
    <submittedName>
        <fullName evidence="11">G-protein coupled receptors family 1 profile domain-containing protein</fullName>
    </submittedName>
</protein>
<dbReference type="CTD" id="182068"/>
<dbReference type="PaxDb" id="6239-C01F1.4"/>
<evidence type="ECO:0000313" key="13">
    <source>
        <dbReference type="WormBase" id="C01F1.4"/>
    </source>
</evidence>
<dbReference type="Proteomes" id="UP000001940">
    <property type="component" value="Chromosome II"/>
</dbReference>
<gene>
    <name evidence="11 13" type="primary">npr-42</name>
    <name evidence="13" type="ORF">C01F1.4</name>
    <name evidence="11" type="ORF">CELE_C01F1.4</name>
</gene>
<evidence type="ECO:0000256" key="3">
    <source>
        <dbReference type="ARBA" id="ARBA00022692"/>
    </source>
</evidence>
<dbReference type="HOGENOM" id="CLU_050930_0_0_1"/>
<reference evidence="11 12" key="1">
    <citation type="journal article" date="1998" name="Science">
        <title>Genome sequence of the nematode C. elegans: a platform for investigating biology.</title>
        <authorList>
            <consortium name="The C. elegans sequencing consortium"/>
            <person name="Sulson J.E."/>
            <person name="Waterston R."/>
        </authorList>
    </citation>
    <scope>NUCLEOTIDE SEQUENCE [LARGE SCALE GENOMIC DNA]</scope>
    <source>
        <strain evidence="11 12">Bristol N2</strain>
    </source>
</reference>
<keyword evidence="8" id="KW-0807">Transducer</keyword>
<evidence type="ECO:0000256" key="2">
    <source>
        <dbReference type="ARBA" id="ARBA00022475"/>
    </source>
</evidence>
<evidence type="ECO:0000256" key="7">
    <source>
        <dbReference type="ARBA" id="ARBA00023170"/>
    </source>
</evidence>
<dbReference type="CDD" id="cd00637">
    <property type="entry name" value="7tm_classA_rhodopsin-like"/>
    <property type="match status" value="1"/>
</dbReference>
<dbReference type="InterPro" id="IPR050569">
    <property type="entry name" value="TAAR"/>
</dbReference>
<dbReference type="Reactome" id="R-CEL-375280">
    <property type="pathway name" value="Amine ligand-binding receptors"/>
</dbReference>
<dbReference type="SMR" id="Q17553"/>
<feature type="domain" description="G-protein coupled receptors family 1 profile" evidence="10">
    <location>
        <begin position="27"/>
        <end position="283"/>
    </location>
</feature>
<proteinExistence type="predicted"/>
<dbReference type="GO" id="GO:0004930">
    <property type="term" value="F:G protein-coupled receptor activity"/>
    <property type="evidence" value="ECO:0000318"/>
    <property type="project" value="GO_Central"/>
</dbReference>
<comment type="subcellular location">
    <subcellularLocation>
        <location evidence="1">Cell membrane</location>
        <topology evidence="1">Multi-pass membrane protein</topology>
    </subcellularLocation>
</comment>
<evidence type="ECO:0000313" key="11">
    <source>
        <dbReference type="EMBL" id="CCD62408.1"/>
    </source>
</evidence>
<dbReference type="AlphaFoldDB" id="Q17553"/>
<dbReference type="PIR" id="T15367">
    <property type="entry name" value="T15367"/>
</dbReference>
<dbReference type="Reactome" id="R-CEL-418555">
    <property type="pathway name" value="G alpha (s) signalling events"/>
</dbReference>
<accession>Q17553</accession>
<name>Q17553_CAEEL</name>
<evidence type="ECO:0000313" key="12">
    <source>
        <dbReference type="Proteomes" id="UP000001940"/>
    </source>
</evidence>
<feature type="transmembrane region" description="Helical" evidence="9">
    <location>
        <begin position="12"/>
        <end position="37"/>
    </location>
</feature>
<dbReference type="OrthoDB" id="9894375at2759"/>
<dbReference type="Gene3D" id="1.20.1070.10">
    <property type="entry name" value="Rhodopsin 7-helix transmembrane proteins"/>
    <property type="match status" value="1"/>
</dbReference>
<keyword evidence="12" id="KW-1185">Reference proteome</keyword>
<keyword evidence="2" id="KW-1003">Cell membrane</keyword>
<dbReference type="Bgee" id="WBGene00015299">
    <property type="expression patterns" value="Expressed in larva and 2 other cell types or tissues"/>
</dbReference>
<dbReference type="GeneID" id="182068"/>
<evidence type="ECO:0000256" key="9">
    <source>
        <dbReference type="SAM" id="Phobius"/>
    </source>
</evidence>
<feature type="transmembrane region" description="Helical" evidence="9">
    <location>
        <begin position="171"/>
        <end position="193"/>
    </location>
</feature>
<dbReference type="eggNOG" id="KOG3656">
    <property type="taxonomic scope" value="Eukaryota"/>
</dbReference>
<dbReference type="GO" id="GO:0007186">
    <property type="term" value="P:G protein-coupled receptor signaling pathway"/>
    <property type="evidence" value="ECO:0000318"/>
    <property type="project" value="GO_Central"/>
</dbReference>
<dbReference type="STRING" id="6239.C01F1.4.1"/>
<dbReference type="PANTHER" id="PTHR24249">
    <property type="entry name" value="HISTAMINE RECEPTOR-RELATED G-PROTEIN COUPLED RECEPTOR"/>
    <property type="match status" value="1"/>
</dbReference>
<evidence type="ECO:0000259" key="10">
    <source>
        <dbReference type="PROSITE" id="PS50262"/>
    </source>
</evidence>
<dbReference type="InterPro" id="IPR000276">
    <property type="entry name" value="GPCR_Rhodpsn"/>
</dbReference>
<evidence type="ECO:0000256" key="4">
    <source>
        <dbReference type="ARBA" id="ARBA00022989"/>
    </source>
</evidence>
<dbReference type="OMA" id="FMWATPP"/>